<protein>
    <submittedName>
        <fullName evidence="4">Transposase</fullName>
    </submittedName>
</protein>
<organism evidence="4">
    <name type="scientific">Echinostoma caproni</name>
    <dbReference type="NCBI Taxonomy" id="27848"/>
    <lineage>
        <taxon>Eukaryota</taxon>
        <taxon>Metazoa</taxon>
        <taxon>Spiralia</taxon>
        <taxon>Lophotrochozoa</taxon>
        <taxon>Platyhelminthes</taxon>
        <taxon>Trematoda</taxon>
        <taxon>Digenea</taxon>
        <taxon>Plagiorchiida</taxon>
        <taxon>Echinostomata</taxon>
        <taxon>Echinostomatoidea</taxon>
        <taxon>Echinostomatidae</taxon>
        <taxon>Echinostoma</taxon>
    </lineage>
</organism>
<sequence length="215" mass="23949">MNKTSERRLLILNKEELYIRKANTRREFDHRRVLDILRLAGIQYPGGIKRVHRVGTYKAPNPNRNGPPARPTLVEFVVEQTSDLLLSRSVLLAQQKGRYQIAPDGPNAREVGMNPDKIKDQVQTRGISSGSRAARIPGVSPGVVVIEDVLEDEQWQSCLQGDNVDEEASLRFSKEPLAEVAHQKDAQATSTAEKTCCPLRGLYPRPKQEGSMGNA</sequence>
<reference evidence="4" key="1">
    <citation type="submission" date="2016-06" db="UniProtKB">
        <authorList>
            <consortium name="WormBaseParasite"/>
        </authorList>
    </citation>
    <scope>IDENTIFICATION</scope>
</reference>
<evidence type="ECO:0000256" key="1">
    <source>
        <dbReference type="SAM" id="MobiDB-lite"/>
    </source>
</evidence>
<dbReference type="OrthoDB" id="6325103at2759"/>
<dbReference type="AlphaFoldDB" id="A0A183B2N9"/>
<dbReference type="WBParaSite" id="ECPE_0001351301-mRNA-1">
    <property type="protein sequence ID" value="ECPE_0001351301-mRNA-1"/>
    <property type="gene ID" value="ECPE_0001351301"/>
</dbReference>
<proteinExistence type="predicted"/>
<evidence type="ECO:0000313" key="2">
    <source>
        <dbReference type="EMBL" id="VDP90748.1"/>
    </source>
</evidence>
<reference evidence="2 3" key="2">
    <citation type="submission" date="2018-11" db="EMBL/GenBank/DDBJ databases">
        <authorList>
            <consortium name="Pathogen Informatics"/>
        </authorList>
    </citation>
    <scope>NUCLEOTIDE SEQUENCE [LARGE SCALE GENOMIC DNA]</scope>
    <source>
        <strain evidence="2 3">Egypt</strain>
    </source>
</reference>
<keyword evidence="3" id="KW-1185">Reference proteome</keyword>
<evidence type="ECO:0000313" key="3">
    <source>
        <dbReference type="Proteomes" id="UP000272942"/>
    </source>
</evidence>
<dbReference type="EMBL" id="UZAN01055156">
    <property type="protein sequence ID" value="VDP90748.1"/>
    <property type="molecule type" value="Genomic_DNA"/>
</dbReference>
<dbReference type="Proteomes" id="UP000272942">
    <property type="component" value="Unassembled WGS sequence"/>
</dbReference>
<accession>A0A183B2N9</accession>
<name>A0A183B2N9_9TREM</name>
<feature type="region of interest" description="Disordered" evidence="1">
    <location>
        <begin position="181"/>
        <end position="215"/>
    </location>
</feature>
<gene>
    <name evidence="2" type="ORF">ECPE_LOCUS13476</name>
</gene>
<evidence type="ECO:0000313" key="4">
    <source>
        <dbReference type="WBParaSite" id="ECPE_0001351301-mRNA-1"/>
    </source>
</evidence>